<sequence>MSDVNNTSNFVNGNSSKRMTVEFSNLPSELHNISSIGKSNGEFGKPLVGIRNTSREPLPPATRPVPKKPGMTLKFSEDVNTEAHEYHPPKTPYPYQSYLPIGEEEDDSDLDNEKDSDEEDEEYNKRREQEDDDLFPVDN</sequence>
<feature type="compositionally biased region" description="Acidic residues" evidence="1">
    <location>
        <begin position="102"/>
        <end position="122"/>
    </location>
</feature>
<evidence type="ECO:0000256" key="1">
    <source>
        <dbReference type="SAM" id="MobiDB-lite"/>
    </source>
</evidence>
<feature type="compositionally biased region" description="Basic and acidic residues" evidence="1">
    <location>
        <begin position="75"/>
        <end position="88"/>
    </location>
</feature>
<feature type="compositionally biased region" description="Acidic residues" evidence="1">
    <location>
        <begin position="130"/>
        <end position="139"/>
    </location>
</feature>
<dbReference type="EMBL" id="JASJQH010000112">
    <property type="protein sequence ID" value="KAK9766934.1"/>
    <property type="molecule type" value="Genomic_DNA"/>
</dbReference>
<dbReference type="Proteomes" id="UP001479436">
    <property type="component" value="Unassembled WGS sequence"/>
</dbReference>
<protein>
    <submittedName>
        <fullName evidence="2">Uncharacterized protein</fullName>
    </submittedName>
</protein>
<keyword evidence="3" id="KW-1185">Reference proteome</keyword>
<comment type="caution">
    <text evidence="2">The sequence shown here is derived from an EMBL/GenBank/DDBJ whole genome shotgun (WGS) entry which is preliminary data.</text>
</comment>
<proteinExistence type="predicted"/>
<reference evidence="2 3" key="1">
    <citation type="submission" date="2023-04" db="EMBL/GenBank/DDBJ databases">
        <title>Genome of Basidiobolus ranarum AG-B5.</title>
        <authorList>
            <person name="Stajich J.E."/>
            <person name="Carter-House D."/>
            <person name="Gryganskyi A."/>
        </authorList>
    </citation>
    <scope>NUCLEOTIDE SEQUENCE [LARGE SCALE GENOMIC DNA]</scope>
    <source>
        <strain evidence="2 3">AG-B5</strain>
    </source>
</reference>
<organism evidence="2 3">
    <name type="scientific">Basidiobolus ranarum</name>
    <dbReference type="NCBI Taxonomy" id="34480"/>
    <lineage>
        <taxon>Eukaryota</taxon>
        <taxon>Fungi</taxon>
        <taxon>Fungi incertae sedis</taxon>
        <taxon>Zoopagomycota</taxon>
        <taxon>Entomophthoromycotina</taxon>
        <taxon>Basidiobolomycetes</taxon>
        <taxon>Basidiobolales</taxon>
        <taxon>Basidiobolaceae</taxon>
        <taxon>Basidiobolus</taxon>
    </lineage>
</organism>
<name>A0ABR2WZJ5_9FUNG</name>
<feature type="region of interest" description="Disordered" evidence="1">
    <location>
        <begin position="31"/>
        <end position="139"/>
    </location>
</feature>
<gene>
    <name evidence="2" type="ORF">K7432_003607</name>
</gene>
<evidence type="ECO:0000313" key="2">
    <source>
        <dbReference type="EMBL" id="KAK9766934.1"/>
    </source>
</evidence>
<evidence type="ECO:0000313" key="3">
    <source>
        <dbReference type="Proteomes" id="UP001479436"/>
    </source>
</evidence>
<accession>A0ABR2WZJ5</accession>